<evidence type="ECO:0000259" key="8">
    <source>
        <dbReference type="PROSITE" id="PS51123"/>
    </source>
</evidence>
<dbReference type="InterPro" id="IPR036737">
    <property type="entry name" value="OmpA-like_sf"/>
</dbReference>
<dbReference type="PANTHER" id="PTHR30329">
    <property type="entry name" value="STATOR ELEMENT OF FLAGELLAR MOTOR COMPLEX"/>
    <property type="match status" value="1"/>
</dbReference>
<evidence type="ECO:0000256" key="7">
    <source>
        <dbReference type="SAM" id="Phobius"/>
    </source>
</evidence>
<evidence type="ECO:0000256" key="6">
    <source>
        <dbReference type="ARBA" id="ARBA00023136"/>
    </source>
</evidence>
<keyword evidence="6 7" id="KW-0472">Membrane</keyword>
<comment type="subcellular location">
    <subcellularLocation>
        <location evidence="1">Cell membrane</location>
        <topology evidence="1">Single-pass membrane protein</topology>
    </subcellularLocation>
</comment>
<dbReference type="SUPFAM" id="SSF103088">
    <property type="entry name" value="OmpA-like"/>
    <property type="match status" value="1"/>
</dbReference>
<comment type="similarity">
    <text evidence="2">Belongs to the MotB family.</text>
</comment>
<reference evidence="9" key="1">
    <citation type="submission" date="2016-10" db="EMBL/GenBank/DDBJ databases">
        <title>Sequence of Gallionella enrichment culture.</title>
        <authorList>
            <person name="Poehlein A."/>
            <person name="Muehling M."/>
            <person name="Daniel R."/>
        </authorList>
    </citation>
    <scope>NUCLEOTIDE SEQUENCE</scope>
</reference>
<gene>
    <name evidence="9" type="primary">motB_16</name>
    <name evidence="9" type="ORF">GALL_236080</name>
</gene>
<dbReference type="AlphaFoldDB" id="A0A1J5RQU3"/>
<dbReference type="NCBIfam" id="NF006548">
    <property type="entry name" value="PRK09041.1"/>
    <property type="match status" value="1"/>
</dbReference>
<dbReference type="InterPro" id="IPR025713">
    <property type="entry name" value="MotB-like_N_dom"/>
</dbReference>
<dbReference type="InterPro" id="IPR050330">
    <property type="entry name" value="Bact_OuterMem_StrucFunc"/>
</dbReference>
<protein>
    <submittedName>
        <fullName evidence="9">Motility protein B</fullName>
    </submittedName>
</protein>
<dbReference type="CDD" id="cd07185">
    <property type="entry name" value="OmpA_C-like"/>
    <property type="match status" value="1"/>
</dbReference>
<sequence length="305" mass="33503">MAAVNPEIKKSGGSKQKIRPLVIKRIVRSGKPHARGAWKIAYADFVTALMAFFLLMWLLGSNSEARLRAIAQYFQTPLMVVLSGGKDMSDQSSLIHEGSNRPVAGDAQPKLEAVPEKTQAALKENRLDAQRKEGVRLQELKRSLELEIEAHAELRAFKDQLQIDITTDGLRIQIIDKQSRPMFNLGSAILQPYAVDILHRFGTTLNAVPNRIGITGHTDATPYQGTTRNYSNWELSLDRANAARRALVGGGLRDDKIIRVVGLSSSALFDQADPFSAHNRRISIIVMNAQAEQAAAMDGAAPEGE</sequence>
<evidence type="ECO:0000256" key="1">
    <source>
        <dbReference type="ARBA" id="ARBA00004162"/>
    </source>
</evidence>
<dbReference type="Pfam" id="PF00691">
    <property type="entry name" value="OmpA"/>
    <property type="match status" value="1"/>
</dbReference>
<evidence type="ECO:0000256" key="2">
    <source>
        <dbReference type="ARBA" id="ARBA00008914"/>
    </source>
</evidence>
<keyword evidence="3" id="KW-1003">Cell membrane</keyword>
<keyword evidence="5 7" id="KW-1133">Transmembrane helix</keyword>
<dbReference type="Pfam" id="PF13677">
    <property type="entry name" value="MotB_plug"/>
    <property type="match status" value="1"/>
</dbReference>
<comment type="caution">
    <text evidence="9">The sequence shown here is derived from an EMBL/GenBank/DDBJ whole genome shotgun (WGS) entry which is preliminary data.</text>
</comment>
<proteinExistence type="inferred from homology"/>
<dbReference type="InterPro" id="IPR006665">
    <property type="entry name" value="OmpA-like"/>
</dbReference>
<organism evidence="9">
    <name type="scientific">mine drainage metagenome</name>
    <dbReference type="NCBI Taxonomy" id="410659"/>
    <lineage>
        <taxon>unclassified sequences</taxon>
        <taxon>metagenomes</taxon>
        <taxon>ecological metagenomes</taxon>
    </lineage>
</organism>
<dbReference type="PANTHER" id="PTHR30329:SF21">
    <property type="entry name" value="LIPOPROTEIN YIAD-RELATED"/>
    <property type="match status" value="1"/>
</dbReference>
<accession>A0A1J5RQU3</accession>
<dbReference type="EMBL" id="MLJW01000186">
    <property type="protein sequence ID" value="OIQ94460.1"/>
    <property type="molecule type" value="Genomic_DNA"/>
</dbReference>
<feature type="domain" description="OmpA-like" evidence="8">
    <location>
        <begin position="170"/>
        <end position="290"/>
    </location>
</feature>
<dbReference type="GO" id="GO:0005886">
    <property type="term" value="C:plasma membrane"/>
    <property type="evidence" value="ECO:0007669"/>
    <property type="project" value="UniProtKB-SubCell"/>
</dbReference>
<dbReference type="PROSITE" id="PS51123">
    <property type="entry name" value="OMPA_2"/>
    <property type="match status" value="1"/>
</dbReference>
<evidence type="ECO:0000256" key="5">
    <source>
        <dbReference type="ARBA" id="ARBA00022989"/>
    </source>
</evidence>
<keyword evidence="4 7" id="KW-0812">Transmembrane</keyword>
<name>A0A1J5RQU3_9ZZZZ</name>
<evidence type="ECO:0000313" key="9">
    <source>
        <dbReference type="EMBL" id="OIQ94460.1"/>
    </source>
</evidence>
<dbReference type="Gene3D" id="3.30.1330.60">
    <property type="entry name" value="OmpA-like domain"/>
    <property type="match status" value="1"/>
</dbReference>
<feature type="transmembrane region" description="Helical" evidence="7">
    <location>
        <begin position="40"/>
        <end position="59"/>
    </location>
</feature>
<evidence type="ECO:0000256" key="4">
    <source>
        <dbReference type="ARBA" id="ARBA00022692"/>
    </source>
</evidence>
<evidence type="ECO:0000256" key="3">
    <source>
        <dbReference type="ARBA" id="ARBA00022475"/>
    </source>
</evidence>